<dbReference type="PANTHER" id="PTHR24346:SF93">
    <property type="entry name" value="NUAK FAMILY SNF1-LIKE KINASE 1"/>
    <property type="match status" value="1"/>
</dbReference>
<feature type="compositionally biased region" description="Basic and acidic residues" evidence="7">
    <location>
        <begin position="920"/>
        <end position="932"/>
    </location>
</feature>
<dbReference type="InterPro" id="IPR011009">
    <property type="entry name" value="Kinase-like_dom_sf"/>
</dbReference>
<accession>A0AAN8ZW32</accession>
<feature type="region of interest" description="Disordered" evidence="7">
    <location>
        <begin position="1642"/>
        <end position="1712"/>
    </location>
</feature>
<feature type="compositionally biased region" description="Basic and acidic residues" evidence="7">
    <location>
        <begin position="1118"/>
        <end position="1127"/>
    </location>
</feature>
<dbReference type="InterPro" id="IPR017441">
    <property type="entry name" value="Protein_kinase_ATP_BS"/>
</dbReference>
<feature type="region of interest" description="Disordered" evidence="7">
    <location>
        <begin position="1289"/>
        <end position="1378"/>
    </location>
</feature>
<feature type="compositionally biased region" description="Basic and acidic residues" evidence="7">
    <location>
        <begin position="984"/>
        <end position="1023"/>
    </location>
</feature>
<dbReference type="InterPro" id="IPR008271">
    <property type="entry name" value="Ser/Thr_kinase_AS"/>
</dbReference>
<gene>
    <name evidence="9" type="primary">NUAK1</name>
    <name evidence="9" type="ORF">SK128_005720</name>
</gene>
<dbReference type="GO" id="GO:0000226">
    <property type="term" value="P:microtubule cytoskeleton organization"/>
    <property type="evidence" value="ECO:0007669"/>
    <property type="project" value="TreeGrafter"/>
</dbReference>
<evidence type="ECO:0000256" key="7">
    <source>
        <dbReference type="SAM" id="MobiDB-lite"/>
    </source>
</evidence>
<evidence type="ECO:0000256" key="4">
    <source>
        <dbReference type="ARBA" id="ARBA00022777"/>
    </source>
</evidence>
<dbReference type="PROSITE" id="PS00108">
    <property type="entry name" value="PROTEIN_KINASE_ST"/>
    <property type="match status" value="1"/>
</dbReference>
<dbReference type="PANTHER" id="PTHR24346">
    <property type="entry name" value="MAP/MICROTUBULE AFFINITY-REGULATING KINASE"/>
    <property type="match status" value="1"/>
</dbReference>
<feature type="compositionally biased region" description="Polar residues" evidence="7">
    <location>
        <begin position="659"/>
        <end position="688"/>
    </location>
</feature>
<dbReference type="GO" id="GO:0035556">
    <property type="term" value="P:intracellular signal transduction"/>
    <property type="evidence" value="ECO:0007669"/>
    <property type="project" value="TreeGrafter"/>
</dbReference>
<organism evidence="9 10">
    <name type="scientific">Halocaridina rubra</name>
    <name type="common">Hawaiian red shrimp</name>
    <dbReference type="NCBI Taxonomy" id="373956"/>
    <lineage>
        <taxon>Eukaryota</taxon>
        <taxon>Metazoa</taxon>
        <taxon>Ecdysozoa</taxon>
        <taxon>Arthropoda</taxon>
        <taxon>Crustacea</taxon>
        <taxon>Multicrustacea</taxon>
        <taxon>Malacostraca</taxon>
        <taxon>Eumalacostraca</taxon>
        <taxon>Eucarida</taxon>
        <taxon>Decapoda</taxon>
        <taxon>Pleocyemata</taxon>
        <taxon>Caridea</taxon>
        <taxon>Atyoidea</taxon>
        <taxon>Atyidae</taxon>
        <taxon>Halocaridina</taxon>
    </lineage>
</organism>
<dbReference type="CDD" id="cd14073">
    <property type="entry name" value="STKc_NUAK"/>
    <property type="match status" value="1"/>
</dbReference>
<keyword evidence="4 9" id="KW-0418">Kinase</keyword>
<feature type="compositionally biased region" description="Polar residues" evidence="7">
    <location>
        <begin position="1333"/>
        <end position="1353"/>
    </location>
</feature>
<sequence length="1775" mass="194719">MVVSEGAINNIMGGMENTAGVRLHSHRHKLKQRFDIIRKLGQGTYGKVQLAVNKETGQEVAIKTIKKAKIETEQDLIRIRREIQIMSSVQHPQIIHIYEVFENREKMVLVMEYAAGGELYDYLSERKVLSEEEARRVFRHVASATYYCHKHKICHRDLKLENILLDLEGNAKIADFGLSNVFDDKHRLDTFCGSPLYASPEIVKGIPYTGPEVDCWSLGVLLYTLVYGAMPFDGSNFKRLVKQITQGDYYEPKKPSSASDLIRQMLTVSAAKRATIEDICSHWWVNEGYLESCLDVAEALANQTPVRLDLLLSLAPKHINSEHMLIQPEEDESMRSPPTSEATRPPPQLQLPPPPPESSPVIPTRSVSLGAISSVNHSDIEAFVTKKLKEKKKEEEKKRKADQTGAIDKKKKRESAAEGTPKPSRKEHKTNINSLEGDSSERRKSSTKKKERVLDGGEASERDRSDHLERVKNAKKNEPVADGDISDLSEKNERRSVKKRETTADKDVTNESEKLERKKSVKKRDSSVGRSSNDDKIERRKSTKKKESIKVDGSVSANSECVTETVINSEKLGNVEYAKSRDTPAGTSEDQLPGLSLKPPLPKDQVLGRSSSSDVKMRKSSSGKTVMGSAHQDSEHVESMEIEETLPVSSTLAPGGSAKLSNSTRSVGSSASNDGTLKASDSSLSRESVSPMKVDSGSSAKGQGIKTKSPSPSQTVKKVKSKSLVKTSSKNKVEDKSADVPIVNGETVSPVSRAVTNIDDTEKILKETADKIKRVEESNIPIILNESEESRAMEMSNEDIATKGEIAGDQPRKETESTPDSSKEGSQASSLISTPARSRAGSESSTEARPTRTDSVKRQSKIFKAAAMWENQNSQIPPPGDKAKKTGRPPANATTDIAKKFEEKQTTERKSKLVPSLKVSDAKRAFELKSAEKPSVIYRKKSLSDSLPPSPTTKECPQLPATQSGPTLSLDAARESTPVSSASKPKDRSPSKDKSPAKDSVKEKPVMKDIEKEKSPRKTKDPGIKMPIKSKSPKPSMSDGKTAQDEANLIPPKLDAKPETKKANAGNNEKSAKPRSPSKTPDVVPRETVTSSEDEEAVVVGGLNLKLGDIGRISEVGTKQEVHKADSSDSSDSESEAEKLLKLLSEKREKVEAARREKLRKVSEAKDREAKKDMPAIREEPQSKSPSKSPPTSPDKAEKSGTTAVPESAPEQKFATLPRGFKSKPSQSVPVTAASPLPLNAQPKLKKNNINQEIEGMMSAIKAVDQAITKEEQEIKILRDSLARNLPENRVEDQVNSQDRVVTPRPERRPVIKEVQAIPPEQVLAPSVRDMPVTSSAPGCSVQQAPASSQNTQEGDRKKSQVEIVLNNKKPEPDIANKRASYAEIQLTSPTVKEAPKPQEFMSEVRHNLEARRGSGEAQLQRAKRERIIPIMLEDEDDDDDHTTSEGYPQSERPITTSSSLGSRVTPQPSQPILGRASDLRSPTFSASPETIMKSRRERIIPIAVEGEGIVTPPPHVEEAAELGAARAHQAFTRTLAGHPSPLNAGMVEGDGESGTLSPTGSLTASQLARRVHTDFGPAPLWQRRLTHTNSRGRGFHLDHSESFSSAGEEEEEDEDDGFQILTAESLFSTLLNRVRSLTRKMNADEMRSERVRGPSHHPTPEPNTAPVNAGLGAGHSSSSGFWSSLYNSPRDSPARRISETMSRSSLGRDDDTLGGLSSPLWTRSVSRDTSDADTLFSEASTPFSTLPRVRALRHSLHRSPLRLFPDTFFLSDFT</sequence>
<dbReference type="FunFam" id="3.30.200.20:FF:000042">
    <property type="entry name" value="Aurora kinase A"/>
    <property type="match status" value="1"/>
</dbReference>
<feature type="binding site" evidence="6">
    <location>
        <position position="67"/>
    </location>
    <ligand>
        <name>ATP</name>
        <dbReference type="ChEBI" id="CHEBI:30616"/>
    </ligand>
</feature>
<name>A0AAN8ZW32_HALRR</name>
<dbReference type="Pfam" id="PF00069">
    <property type="entry name" value="Pkinase"/>
    <property type="match status" value="1"/>
</dbReference>
<dbReference type="SUPFAM" id="SSF56112">
    <property type="entry name" value="Protein kinase-like (PK-like)"/>
    <property type="match status" value="1"/>
</dbReference>
<feature type="region of interest" description="Disordered" evidence="7">
    <location>
        <begin position="323"/>
        <end position="364"/>
    </location>
</feature>
<dbReference type="Proteomes" id="UP001381693">
    <property type="component" value="Unassembled WGS sequence"/>
</dbReference>
<dbReference type="EC" id="2.7.11.1" evidence="9"/>
<feature type="compositionally biased region" description="Low complexity" evidence="7">
    <location>
        <begin position="1024"/>
        <end position="1038"/>
    </location>
</feature>
<feature type="compositionally biased region" description="Basic and acidic residues" evidence="7">
    <location>
        <begin position="1642"/>
        <end position="1653"/>
    </location>
</feature>
<feature type="compositionally biased region" description="Basic and acidic residues" evidence="7">
    <location>
        <begin position="488"/>
        <end position="550"/>
    </location>
</feature>
<evidence type="ECO:0000313" key="9">
    <source>
        <dbReference type="EMBL" id="KAK7070821.1"/>
    </source>
</evidence>
<keyword evidence="5 6" id="KW-0067">ATP-binding</keyword>
<feature type="region of interest" description="Disordered" evidence="7">
    <location>
        <begin position="784"/>
        <end position="1243"/>
    </location>
</feature>
<dbReference type="GO" id="GO:0005737">
    <property type="term" value="C:cytoplasm"/>
    <property type="evidence" value="ECO:0007669"/>
    <property type="project" value="TreeGrafter"/>
</dbReference>
<keyword evidence="3 6" id="KW-0547">Nucleotide-binding</keyword>
<feature type="compositionally biased region" description="Polar residues" evidence="7">
    <location>
        <begin position="1445"/>
        <end position="1468"/>
    </location>
</feature>
<dbReference type="GO" id="GO:0005524">
    <property type="term" value="F:ATP binding"/>
    <property type="evidence" value="ECO:0007669"/>
    <property type="project" value="UniProtKB-UniRule"/>
</dbReference>
<dbReference type="PROSITE" id="PS50011">
    <property type="entry name" value="PROTEIN_KINASE_DOM"/>
    <property type="match status" value="1"/>
</dbReference>
<feature type="region of interest" description="Disordered" evidence="7">
    <location>
        <begin position="1591"/>
        <end position="1616"/>
    </location>
</feature>
<dbReference type="SMART" id="SM00220">
    <property type="entry name" value="S_TKc"/>
    <property type="match status" value="1"/>
</dbReference>
<dbReference type="FunFam" id="1.10.510.10:FF:000389">
    <property type="entry name" value="Uncharacterized protein, isoform E"/>
    <property type="match status" value="1"/>
</dbReference>
<keyword evidence="10" id="KW-1185">Reference proteome</keyword>
<dbReference type="InterPro" id="IPR000719">
    <property type="entry name" value="Prot_kinase_dom"/>
</dbReference>
<evidence type="ECO:0000256" key="3">
    <source>
        <dbReference type="ARBA" id="ARBA00022741"/>
    </source>
</evidence>
<dbReference type="GO" id="GO:0050321">
    <property type="term" value="F:tau-protein kinase activity"/>
    <property type="evidence" value="ECO:0007669"/>
    <property type="project" value="TreeGrafter"/>
</dbReference>
<evidence type="ECO:0000313" key="10">
    <source>
        <dbReference type="Proteomes" id="UP001381693"/>
    </source>
</evidence>
<feature type="compositionally biased region" description="Low complexity" evidence="7">
    <location>
        <begin position="706"/>
        <end position="716"/>
    </location>
</feature>
<feature type="compositionally biased region" description="Low complexity" evidence="7">
    <location>
        <begin position="1675"/>
        <end position="1689"/>
    </location>
</feature>
<dbReference type="Gene3D" id="1.10.510.10">
    <property type="entry name" value="Transferase(Phosphotransferase) domain 1"/>
    <property type="match status" value="1"/>
</dbReference>
<protein>
    <submittedName>
        <fullName evidence="9">NUAK SNF1-like kinase 1</fullName>
        <ecNumber evidence="9">2.7.11.1</ecNumber>
    </submittedName>
</protein>
<reference evidence="9 10" key="1">
    <citation type="submission" date="2023-11" db="EMBL/GenBank/DDBJ databases">
        <title>Halocaridina rubra genome assembly.</title>
        <authorList>
            <person name="Smith C."/>
        </authorList>
    </citation>
    <scope>NUCLEOTIDE SEQUENCE [LARGE SCALE GENOMIC DNA]</scope>
    <source>
        <strain evidence="9">EP-1</strain>
        <tissue evidence="9">Whole</tissue>
    </source>
</reference>
<keyword evidence="1" id="KW-0723">Serine/threonine-protein kinase</keyword>
<feature type="region of interest" description="Disordered" evidence="7">
    <location>
        <begin position="1410"/>
        <end position="1486"/>
    </location>
</feature>
<evidence type="ECO:0000259" key="8">
    <source>
        <dbReference type="PROSITE" id="PS50011"/>
    </source>
</evidence>
<feature type="compositionally biased region" description="Basic and acidic residues" evidence="7">
    <location>
        <begin position="897"/>
        <end position="911"/>
    </location>
</feature>
<dbReference type="PROSITE" id="PS00107">
    <property type="entry name" value="PROTEIN_KINASE_ATP"/>
    <property type="match status" value="1"/>
</dbReference>
<evidence type="ECO:0000256" key="6">
    <source>
        <dbReference type="PROSITE-ProRule" id="PRU10141"/>
    </source>
</evidence>
<dbReference type="EMBL" id="JAXCGZ010015228">
    <property type="protein sequence ID" value="KAK7070821.1"/>
    <property type="molecule type" value="Genomic_DNA"/>
</dbReference>
<keyword evidence="2 9" id="KW-0808">Transferase</keyword>
<feature type="compositionally biased region" description="Basic and acidic residues" evidence="7">
    <location>
        <begin position="391"/>
        <end position="402"/>
    </location>
</feature>
<feature type="region of interest" description="Disordered" evidence="7">
    <location>
        <begin position="389"/>
        <end position="763"/>
    </location>
</feature>
<comment type="caution">
    <text evidence="9">The sequence shown here is derived from an EMBL/GenBank/DDBJ whole genome shotgun (WGS) entry which is preliminary data.</text>
</comment>
<feature type="compositionally biased region" description="Pro residues" evidence="7">
    <location>
        <begin position="344"/>
        <end position="358"/>
    </location>
</feature>
<proteinExistence type="predicted"/>
<feature type="compositionally biased region" description="Basic and acidic residues" evidence="7">
    <location>
        <begin position="1136"/>
        <end position="1182"/>
    </location>
</feature>
<feature type="domain" description="Protein kinase" evidence="8">
    <location>
        <begin position="34"/>
        <end position="285"/>
    </location>
</feature>
<evidence type="ECO:0000256" key="1">
    <source>
        <dbReference type="ARBA" id="ARBA00022527"/>
    </source>
</evidence>
<evidence type="ECO:0000256" key="5">
    <source>
        <dbReference type="ARBA" id="ARBA00022840"/>
    </source>
</evidence>
<feature type="compositionally biased region" description="Basic and acidic residues" evidence="7">
    <location>
        <begin position="452"/>
        <end position="479"/>
    </location>
</feature>
<evidence type="ECO:0000256" key="2">
    <source>
        <dbReference type="ARBA" id="ARBA00022679"/>
    </source>
</evidence>
<feature type="compositionally biased region" description="Polar residues" evidence="7">
    <location>
        <begin position="818"/>
        <end position="848"/>
    </location>
</feature>
<feature type="compositionally biased region" description="Polar residues" evidence="7">
    <location>
        <begin position="555"/>
        <end position="568"/>
    </location>
</feature>